<dbReference type="PROSITE" id="PS50808">
    <property type="entry name" value="ZF_BED"/>
    <property type="match status" value="1"/>
</dbReference>
<evidence type="ECO:0000313" key="7">
    <source>
        <dbReference type="EMBL" id="MBA4646870.1"/>
    </source>
</evidence>
<dbReference type="SUPFAM" id="SSF57667">
    <property type="entry name" value="beta-beta-alpha zinc fingers"/>
    <property type="match status" value="1"/>
</dbReference>
<dbReference type="InterPro" id="IPR036236">
    <property type="entry name" value="Znf_C2H2_sf"/>
</dbReference>
<proteinExistence type="predicted"/>
<dbReference type="GO" id="GO:1990837">
    <property type="term" value="F:sequence-specific double-stranded DNA binding"/>
    <property type="evidence" value="ECO:0007669"/>
    <property type="project" value="TreeGrafter"/>
</dbReference>
<reference evidence="7" key="2">
    <citation type="submission" date="2020-07" db="EMBL/GenBank/DDBJ databases">
        <authorList>
            <person name="Vera ALvarez R."/>
            <person name="Arias-Moreno D.M."/>
            <person name="Jimenez-Jacinto V."/>
            <person name="Jimenez-Bremont J.F."/>
            <person name="Swaminathan K."/>
            <person name="Moose S.P."/>
            <person name="Guerrero-Gonzalez M.L."/>
            <person name="Marino-Ramirez L."/>
            <person name="Landsman D."/>
            <person name="Rodriguez-Kessler M."/>
            <person name="Delgado-Sanchez P."/>
        </authorList>
    </citation>
    <scope>NUCLEOTIDE SEQUENCE</scope>
    <source>
        <tissue evidence="7">Cladode</tissue>
    </source>
</reference>
<evidence type="ECO:0000256" key="4">
    <source>
        <dbReference type="PROSITE-ProRule" id="PRU00027"/>
    </source>
</evidence>
<reference evidence="7" key="1">
    <citation type="journal article" date="2013" name="J. Plant Res.">
        <title>Effect of fungi and light on seed germination of three Opuntia species from semiarid lands of central Mexico.</title>
        <authorList>
            <person name="Delgado-Sanchez P."/>
            <person name="Jimenez-Bremont J.F."/>
            <person name="Guerrero-Gonzalez Mde L."/>
            <person name="Flores J."/>
        </authorList>
    </citation>
    <scope>NUCLEOTIDE SEQUENCE</scope>
    <source>
        <tissue evidence="7">Cladode</tissue>
    </source>
</reference>
<dbReference type="PANTHER" id="PTHR34396">
    <property type="entry name" value="OS03G0264950 PROTEIN-RELATED"/>
    <property type="match status" value="1"/>
</dbReference>
<evidence type="ECO:0000259" key="6">
    <source>
        <dbReference type="PROSITE" id="PS50808"/>
    </source>
</evidence>
<feature type="domain" description="BED-type" evidence="6">
    <location>
        <begin position="38"/>
        <end position="100"/>
    </location>
</feature>
<evidence type="ECO:0000256" key="3">
    <source>
        <dbReference type="ARBA" id="ARBA00022833"/>
    </source>
</evidence>
<evidence type="ECO:0000256" key="1">
    <source>
        <dbReference type="ARBA" id="ARBA00022723"/>
    </source>
</evidence>
<dbReference type="InterPro" id="IPR053031">
    <property type="entry name" value="Cuticle_assoc_protein"/>
</dbReference>
<keyword evidence="3" id="KW-0862">Zinc</keyword>
<dbReference type="GO" id="GO:0006357">
    <property type="term" value="P:regulation of transcription by RNA polymerase II"/>
    <property type="evidence" value="ECO:0007669"/>
    <property type="project" value="TreeGrafter"/>
</dbReference>
<feature type="compositionally biased region" description="Polar residues" evidence="5">
    <location>
        <begin position="19"/>
        <end position="28"/>
    </location>
</feature>
<evidence type="ECO:0000256" key="5">
    <source>
        <dbReference type="SAM" id="MobiDB-lite"/>
    </source>
</evidence>
<dbReference type="SMART" id="SM00614">
    <property type="entry name" value="ZnF_BED"/>
    <property type="match status" value="1"/>
</dbReference>
<organism evidence="7">
    <name type="scientific">Opuntia streptacantha</name>
    <name type="common">Prickly pear cactus</name>
    <name type="synonym">Opuntia cardona</name>
    <dbReference type="NCBI Taxonomy" id="393608"/>
    <lineage>
        <taxon>Eukaryota</taxon>
        <taxon>Viridiplantae</taxon>
        <taxon>Streptophyta</taxon>
        <taxon>Embryophyta</taxon>
        <taxon>Tracheophyta</taxon>
        <taxon>Spermatophyta</taxon>
        <taxon>Magnoliopsida</taxon>
        <taxon>eudicotyledons</taxon>
        <taxon>Gunneridae</taxon>
        <taxon>Pentapetalae</taxon>
        <taxon>Caryophyllales</taxon>
        <taxon>Cactineae</taxon>
        <taxon>Cactaceae</taxon>
        <taxon>Opuntioideae</taxon>
        <taxon>Opuntia</taxon>
    </lineage>
</organism>
<protein>
    <recommendedName>
        <fullName evidence="6">BED-type domain-containing protein</fullName>
    </recommendedName>
</protein>
<dbReference type="InterPro" id="IPR003656">
    <property type="entry name" value="Znf_BED"/>
</dbReference>
<feature type="region of interest" description="Disordered" evidence="5">
    <location>
        <begin position="1"/>
        <end position="29"/>
    </location>
</feature>
<keyword evidence="2 4" id="KW-0863">Zinc-finger</keyword>
<sequence length="105" mass="11569">MEGLEAEGGGNDNVIHANGCSNPTSTVTDFVPISEDDKRRSSVWQEFLVIDGASFPDGKKRAKCSHCKTATFISPLNYRTSNMRKHLEKCKAYQATKKESQEEGG</sequence>
<keyword evidence="1" id="KW-0479">Metal-binding</keyword>
<evidence type="ECO:0000256" key="2">
    <source>
        <dbReference type="ARBA" id="ARBA00022771"/>
    </source>
</evidence>
<accession>A0A7C8ZNR5</accession>
<dbReference type="GO" id="GO:0008270">
    <property type="term" value="F:zinc ion binding"/>
    <property type="evidence" value="ECO:0007669"/>
    <property type="project" value="UniProtKB-KW"/>
</dbReference>
<dbReference type="AlphaFoldDB" id="A0A7C8ZNR5"/>
<name>A0A7C8ZNR5_OPUST</name>
<dbReference type="GO" id="GO:0005634">
    <property type="term" value="C:nucleus"/>
    <property type="evidence" value="ECO:0007669"/>
    <property type="project" value="TreeGrafter"/>
</dbReference>
<feature type="compositionally biased region" description="Gly residues" evidence="5">
    <location>
        <begin position="1"/>
        <end position="11"/>
    </location>
</feature>
<dbReference type="PANTHER" id="PTHR34396:SF25">
    <property type="entry name" value="BOUNDARY ELEMENT ASSOCIATED FACTOR"/>
    <property type="match status" value="1"/>
</dbReference>
<dbReference type="EMBL" id="GISG01148280">
    <property type="protein sequence ID" value="MBA4646870.1"/>
    <property type="molecule type" value="Transcribed_RNA"/>
</dbReference>